<dbReference type="SUPFAM" id="SSF51445">
    <property type="entry name" value="(Trans)glycosidases"/>
    <property type="match status" value="1"/>
</dbReference>
<dbReference type="Pfam" id="PF11790">
    <property type="entry name" value="Glyco_hydro_cc"/>
    <property type="match status" value="1"/>
</dbReference>
<gene>
    <name evidence="3" type="ORF">WJX81_007672</name>
</gene>
<dbReference type="Gene3D" id="3.20.20.80">
    <property type="entry name" value="Glycosidases"/>
    <property type="match status" value="1"/>
</dbReference>
<feature type="region of interest" description="Disordered" evidence="1">
    <location>
        <begin position="39"/>
        <end position="60"/>
    </location>
</feature>
<evidence type="ECO:0000313" key="3">
    <source>
        <dbReference type="EMBL" id="KAK9836187.1"/>
    </source>
</evidence>
<protein>
    <recommendedName>
        <fullName evidence="2">Asl1-like glycosyl hydrolase catalytic domain-containing protein</fullName>
    </recommendedName>
</protein>
<feature type="domain" description="Asl1-like glycosyl hydrolase catalytic" evidence="2">
    <location>
        <begin position="145"/>
        <end position="359"/>
    </location>
</feature>
<keyword evidence="4" id="KW-1185">Reference proteome</keyword>
<evidence type="ECO:0000259" key="2">
    <source>
        <dbReference type="Pfam" id="PF11790"/>
    </source>
</evidence>
<sequence>MAVSNQGNGTKHARRGTLGALLRFTKALPRRSLVAAAAGEQPPLANAEQQGPSCARSPSQSRQWVDLAPGVGAPAAAQASLAGLRASLDFARWQENRGFTDGDIACVERSVALLRELLALDPDAALRGVDAWPQAFVLSQPSRVSLGMEFVSMVWSTVSSGVGPSNSGTANLGDIPAGTKVLLGFNEPNHGDQAALQPGDAASAWPQVEAAATSRGLRLGSPAANPCGGNCVGPSDPFQWWDQWQAACQSQLGRKCRADFFASHYYTCDASALASYVNEINSRYGVKVWITEFSCPQPSGGLSGQITFMRQALSFMDSSPVMERYAWFAPDTSADIFSWIGPTASLLSGSSVTSVGAVYTGQANAAINAIAAHAEGRSFNTTGMAQAEVDAVYRALTEQLPLVTTNGTWSEQCAPCIGQEGVAARQFGSPAEEAAFRAFCSNCGFRDGGAPGPRPECSPQLT</sequence>
<comment type="caution">
    <text evidence="3">The sequence shown here is derived from an EMBL/GenBank/DDBJ whole genome shotgun (WGS) entry which is preliminary data.</text>
</comment>
<dbReference type="PANTHER" id="PTHR34154:SF3">
    <property type="entry name" value="ALKALI-SENSITIVE LINKAGE PROTEIN 1"/>
    <property type="match status" value="1"/>
</dbReference>
<feature type="compositionally biased region" description="Polar residues" evidence="1">
    <location>
        <begin position="47"/>
        <end position="60"/>
    </location>
</feature>
<dbReference type="AlphaFoldDB" id="A0AAW1RQY8"/>
<dbReference type="Proteomes" id="UP001445335">
    <property type="component" value="Unassembled WGS sequence"/>
</dbReference>
<dbReference type="InterPro" id="IPR017853">
    <property type="entry name" value="GH"/>
</dbReference>
<dbReference type="PANTHER" id="PTHR34154">
    <property type="entry name" value="ALKALI-SENSITIVE LINKAGE PROTEIN 1"/>
    <property type="match status" value="1"/>
</dbReference>
<proteinExistence type="predicted"/>
<name>A0AAW1RQY8_9CHLO</name>
<dbReference type="InterPro" id="IPR053183">
    <property type="entry name" value="ASL1"/>
</dbReference>
<organism evidence="3 4">
    <name type="scientific">Elliptochloris bilobata</name>
    <dbReference type="NCBI Taxonomy" id="381761"/>
    <lineage>
        <taxon>Eukaryota</taxon>
        <taxon>Viridiplantae</taxon>
        <taxon>Chlorophyta</taxon>
        <taxon>core chlorophytes</taxon>
        <taxon>Trebouxiophyceae</taxon>
        <taxon>Trebouxiophyceae incertae sedis</taxon>
        <taxon>Elliptochloris clade</taxon>
        <taxon>Elliptochloris</taxon>
    </lineage>
</organism>
<dbReference type="InterPro" id="IPR024655">
    <property type="entry name" value="Asl1_glyco_hydro_catalytic"/>
</dbReference>
<dbReference type="EMBL" id="JALJOU010000026">
    <property type="protein sequence ID" value="KAK9836187.1"/>
    <property type="molecule type" value="Genomic_DNA"/>
</dbReference>
<reference evidence="3 4" key="1">
    <citation type="journal article" date="2024" name="Nat. Commun.">
        <title>Phylogenomics reveals the evolutionary origins of lichenization in chlorophyte algae.</title>
        <authorList>
            <person name="Puginier C."/>
            <person name="Libourel C."/>
            <person name="Otte J."/>
            <person name="Skaloud P."/>
            <person name="Haon M."/>
            <person name="Grisel S."/>
            <person name="Petersen M."/>
            <person name="Berrin J.G."/>
            <person name="Delaux P.M."/>
            <person name="Dal Grande F."/>
            <person name="Keller J."/>
        </authorList>
    </citation>
    <scope>NUCLEOTIDE SEQUENCE [LARGE SCALE GENOMIC DNA]</scope>
    <source>
        <strain evidence="3 4">SAG 245.80</strain>
    </source>
</reference>
<evidence type="ECO:0000256" key="1">
    <source>
        <dbReference type="SAM" id="MobiDB-lite"/>
    </source>
</evidence>
<evidence type="ECO:0000313" key="4">
    <source>
        <dbReference type="Proteomes" id="UP001445335"/>
    </source>
</evidence>
<accession>A0AAW1RQY8</accession>
<dbReference type="GO" id="GO:0071966">
    <property type="term" value="P:fungal-type cell wall polysaccharide metabolic process"/>
    <property type="evidence" value="ECO:0007669"/>
    <property type="project" value="TreeGrafter"/>
</dbReference>